<dbReference type="InterPro" id="IPR000172">
    <property type="entry name" value="GMC_OxRdtase_N"/>
</dbReference>
<feature type="binding site" evidence="5">
    <location>
        <begin position="487"/>
        <end position="488"/>
    </location>
    <ligand>
        <name>FAD</name>
        <dbReference type="ChEBI" id="CHEBI:57692"/>
    </ligand>
</feature>
<feature type="domain" description="FAD-dependent oxidoreductase 2 FAD-binding" evidence="7">
    <location>
        <begin position="22"/>
        <end position="54"/>
    </location>
</feature>
<evidence type="ECO:0000256" key="1">
    <source>
        <dbReference type="ARBA" id="ARBA00010790"/>
    </source>
</evidence>
<dbReference type="OrthoDB" id="5488788at2"/>
<feature type="binding site" evidence="5">
    <location>
        <position position="217"/>
    </location>
    <ligand>
        <name>FAD</name>
        <dbReference type="ChEBI" id="CHEBI:57692"/>
    </ligand>
</feature>
<dbReference type="GO" id="GO:0016614">
    <property type="term" value="F:oxidoreductase activity, acting on CH-OH group of donors"/>
    <property type="evidence" value="ECO:0007669"/>
    <property type="project" value="InterPro"/>
</dbReference>
<keyword evidence="10" id="KW-1185">Reference proteome</keyword>
<evidence type="ECO:0000256" key="4">
    <source>
        <dbReference type="ARBA" id="ARBA00023002"/>
    </source>
</evidence>
<evidence type="ECO:0000313" key="10">
    <source>
        <dbReference type="Proteomes" id="UP000034883"/>
    </source>
</evidence>
<keyword evidence="2" id="KW-0285">Flavoprotein</keyword>
<dbReference type="KEGG" id="samy:DB32_007077"/>
<dbReference type="SUPFAM" id="SSF51905">
    <property type="entry name" value="FAD/NAD(P)-binding domain"/>
    <property type="match status" value="1"/>
</dbReference>
<dbReference type="RefSeq" id="WP_053236932.1">
    <property type="nucleotide sequence ID" value="NZ_CP011125.1"/>
</dbReference>
<evidence type="ECO:0000313" key="9">
    <source>
        <dbReference type="EMBL" id="AKF09928.1"/>
    </source>
</evidence>
<dbReference type="InterPro" id="IPR007867">
    <property type="entry name" value="GMC_OxRtase_C"/>
</dbReference>
<dbReference type="InterPro" id="IPR012132">
    <property type="entry name" value="GMC_OxRdtase"/>
</dbReference>
<dbReference type="GO" id="GO:0050660">
    <property type="term" value="F:flavin adenine dinucleotide binding"/>
    <property type="evidence" value="ECO:0007669"/>
    <property type="project" value="InterPro"/>
</dbReference>
<name>A0A0F6YLI7_9BACT</name>
<dbReference type="PANTHER" id="PTHR46056">
    <property type="entry name" value="LONG-CHAIN-ALCOHOL OXIDASE"/>
    <property type="match status" value="1"/>
</dbReference>
<keyword evidence="4" id="KW-0560">Oxidoreductase</keyword>
<sequence>MSGARHIAFEERSKGTIEVEVDYVVVGSGAGGAAAAVTLARGGAEVAIVEAGAWRDGEHYPYSAYGSMRDLMDDWGSTVAVGRAFWPVVQARTMGGTTVINSAICVRTPDDIFAQWEKERGIGGLRDRVLAHQERIERELSVEEVPPAARGRSNLLAMKGAEGLGWDSHYMRRYVKGCEGTGQCLQGCRKLRKQSTNLNYVPETIARGGTVLSCAPVSRVVLEGTRAIGVRGHFVHPQTRAKGAVFFVRARKGVFVAASVTHTPVLLARSGVKSKMIGEQFRAHPGTGVFGCYDEPVDMNVGATQGWASTQFRKEPGLKLETLAIPPELVASRLTGAGVELMKRLAEYRHIAMWCHAVRAESVGTVRPAPFSDKPMVKYGLDRADMERFRQGMILLAKQHFAAGAKAIIPGIQGMPYKLTADQVGLLDDAPLDPKKYIAILSHLFGGAIMGRDPASAVVDGSGRVHGYQGLMVADASVIPSNLGVNPQHTIMGLASVFAEDALAA</sequence>
<dbReference type="STRING" id="927083.DB32_007077"/>
<dbReference type="PANTHER" id="PTHR46056:SF12">
    <property type="entry name" value="LONG-CHAIN-ALCOHOL OXIDASE"/>
    <property type="match status" value="1"/>
</dbReference>
<keyword evidence="3 5" id="KW-0274">FAD</keyword>
<dbReference type="PIRSF" id="PIRSF000137">
    <property type="entry name" value="Alcohol_oxidase"/>
    <property type="match status" value="1"/>
</dbReference>
<evidence type="ECO:0000259" key="6">
    <source>
        <dbReference type="Pfam" id="PF00732"/>
    </source>
</evidence>
<feature type="domain" description="Glucose-methanol-choline oxidoreductase N-terminal" evidence="6">
    <location>
        <begin position="70"/>
        <end position="285"/>
    </location>
</feature>
<dbReference type="InterPro" id="IPR003953">
    <property type="entry name" value="FAD-dep_OxRdtase_2_FAD-bd"/>
</dbReference>
<dbReference type="Gene3D" id="3.50.50.60">
    <property type="entry name" value="FAD/NAD(P)-binding domain"/>
    <property type="match status" value="2"/>
</dbReference>
<proteinExistence type="inferred from homology"/>
<evidence type="ECO:0000259" key="8">
    <source>
        <dbReference type="Pfam" id="PF05199"/>
    </source>
</evidence>
<feature type="binding site" evidence="5">
    <location>
        <position position="97"/>
    </location>
    <ligand>
        <name>FAD</name>
        <dbReference type="ChEBI" id="CHEBI:57692"/>
    </ligand>
</feature>
<protein>
    <submittedName>
        <fullName evidence="9">Choline dehydrogenase</fullName>
    </submittedName>
</protein>
<comment type="similarity">
    <text evidence="1">Belongs to the GMC oxidoreductase family.</text>
</comment>
<dbReference type="Pfam" id="PF00890">
    <property type="entry name" value="FAD_binding_2"/>
    <property type="match status" value="1"/>
</dbReference>
<comment type="cofactor">
    <cofactor evidence="5">
        <name>FAD</name>
        <dbReference type="ChEBI" id="CHEBI:57692"/>
    </cofactor>
</comment>
<dbReference type="AlphaFoldDB" id="A0A0F6YLI7"/>
<feature type="domain" description="Glucose-methanol-choline oxidoreductase C-terminal" evidence="8">
    <location>
        <begin position="374"/>
        <end position="495"/>
    </location>
</feature>
<evidence type="ECO:0000256" key="2">
    <source>
        <dbReference type="ARBA" id="ARBA00022630"/>
    </source>
</evidence>
<dbReference type="InterPro" id="IPR036188">
    <property type="entry name" value="FAD/NAD-bd_sf"/>
</dbReference>
<organism evidence="9 10">
    <name type="scientific">Sandaracinus amylolyticus</name>
    <dbReference type="NCBI Taxonomy" id="927083"/>
    <lineage>
        <taxon>Bacteria</taxon>
        <taxon>Pseudomonadati</taxon>
        <taxon>Myxococcota</taxon>
        <taxon>Polyangia</taxon>
        <taxon>Polyangiales</taxon>
        <taxon>Sandaracinaceae</taxon>
        <taxon>Sandaracinus</taxon>
    </lineage>
</organism>
<accession>A0A0F6YLI7</accession>
<reference evidence="9 10" key="1">
    <citation type="submission" date="2015-03" db="EMBL/GenBank/DDBJ databases">
        <title>Genome assembly of Sandaracinus amylolyticus DSM 53668.</title>
        <authorList>
            <person name="Sharma G."/>
            <person name="Subramanian S."/>
        </authorList>
    </citation>
    <scope>NUCLEOTIDE SEQUENCE [LARGE SCALE GENOMIC DNA]</scope>
    <source>
        <strain evidence="9 10">DSM 53668</strain>
    </source>
</reference>
<gene>
    <name evidence="9" type="ORF">DB32_007077</name>
</gene>
<dbReference type="Pfam" id="PF00732">
    <property type="entry name" value="GMC_oxred_N"/>
    <property type="match status" value="1"/>
</dbReference>
<evidence type="ECO:0000256" key="3">
    <source>
        <dbReference type="ARBA" id="ARBA00022827"/>
    </source>
</evidence>
<evidence type="ECO:0000259" key="7">
    <source>
        <dbReference type="Pfam" id="PF00890"/>
    </source>
</evidence>
<dbReference type="Proteomes" id="UP000034883">
    <property type="component" value="Chromosome"/>
</dbReference>
<evidence type="ECO:0000256" key="5">
    <source>
        <dbReference type="PIRSR" id="PIRSR000137-2"/>
    </source>
</evidence>
<dbReference type="Pfam" id="PF05199">
    <property type="entry name" value="GMC_oxred_C"/>
    <property type="match status" value="1"/>
</dbReference>
<dbReference type="EMBL" id="CP011125">
    <property type="protein sequence ID" value="AKF09928.1"/>
    <property type="molecule type" value="Genomic_DNA"/>
</dbReference>